<comment type="caution">
    <text evidence="1">The sequence shown here is derived from an EMBL/GenBank/DDBJ whole genome shotgun (WGS) entry which is preliminary data.</text>
</comment>
<organism evidence="1 2">
    <name type="scientific">Candidatus Jettenia ecosi</name>
    <dbReference type="NCBI Taxonomy" id="2494326"/>
    <lineage>
        <taxon>Bacteria</taxon>
        <taxon>Pseudomonadati</taxon>
        <taxon>Planctomycetota</taxon>
        <taxon>Candidatus Brocadiia</taxon>
        <taxon>Candidatus Brocadiales</taxon>
        <taxon>Candidatus Brocadiaceae</taxon>
        <taxon>Candidatus Jettenia</taxon>
    </lineage>
</organism>
<evidence type="ECO:0000313" key="2">
    <source>
        <dbReference type="Proteomes" id="UP000319783"/>
    </source>
</evidence>
<dbReference type="AlphaFoldDB" id="A0A533Q6E4"/>
<sequence>MKNIQHNPNAQSVALFMALFNFNCINNTTIISANNGAAEEDGNGKLVGAVMRESLSPKEKDDIPFFLEPLSGVKLLISTMEGLKVTSVVTDDNGIYCTSLPSGSYWIEIAPLPFGWAKDLPAIAVISEREETHLDICIDTSSTL</sequence>
<accession>A0A533Q6E4</accession>
<evidence type="ECO:0000313" key="1">
    <source>
        <dbReference type="EMBL" id="TLD40167.1"/>
    </source>
</evidence>
<dbReference type="EMBL" id="SULG01000125">
    <property type="protein sequence ID" value="TLD40167.1"/>
    <property type="molecule type" value="Genomic_DNA"/>
</dbReference>
<proteinExistence type="predicted"/>
<gene>
    <name evidence="1" type="ORF">JETT_3572</name>
</gene>
<dbReference type="Proteomes" id="UP000319783">
    <property type="component" value="Unassembled WGS sequence"/>
</dbReference>
<name>A0A533Q6E4_9BACT</name>
<dbReference type="SUPFAM" id="SSF49478">
    <property type="entry name" value="Cna protein B-type domain"/>
    <property type="match status" value="1"/>
</dbReference>
<reference evidence="1 2" key="1">
    <citation type="submission" date="2019-04" db="EMBL/GenBank/DDBJ databases">
        <title>Genome of a novel bacterium Candidatus Jettenia ecosi reconstructed from metagenome of an anammox bioreactor.</title>
        <authorList>
            <person name="Mardanov A.V."/>
            <person name="Beletsky A.V."/>
            <person name="Ravin N.V."/>
            <person name="Botchkova E.A."/>
            <person name="Litti Y.V."/>
            <person name="Nozhevnikova A.N."/>
        </authorList>
    </citation>
    <scope>NUCLEOTIDE SEQUENCE [LARGE SCALE GENOMIC DNA]</scope>
    <source>
        <strain evidence="1">J2</strain>
    </source>
</reference>
<protein>
    <submittedName>
        <fullName evidence="1">Uncharacterized protein</fullName>
    </submittedName>
</protein>